<evidence type="ECO:0000313" key="3">
    <source>
        <dbReference type="Proteomes" id="UP000324222"/>
    </source>
</evidence>
<feature type="compositionally biased region" description="Basic and acidic residues" evidence="1">
    <location>
        <begin position="25"/>
        <end position="49"/>
    </location>
</feature>
<evidence type="ECO:0000313" key="2">
    <source>
        <dbReference type="EMBL" id="MPC78040.1"/>
    </source>
</evidence>
<organism evidence="2 3">
    <name type="scientific">Portunus trituberculatus</name>
    <name type="common">Swimming crab</name>
    <name type="synonym">Neptunus trituberculatus</name>
    <dbReference type="NCBI Taxonomy" id="210409"/>
    <lineage>
        <taxon>Eukaryota</taxon>
        <taxon>Metazoa</taxon>
        <taxon>Ecdysozoa</taxon>
        <taxon>Arthropoda</taxon>
        <taxon>Crustacea</taxon>
        <taxon>Multicrustacea</taxon>
        <taxon>Malacostraca</taxon>
        <taxon>Eumalacostraca</taxon>
        <taxon>Eucarida</taxon>
        <taxon>Decapoda</taxon>
        <taxon>Pleocyemata</taxon>
        <taxon>Brachyura</taxon>
        <taxon>Eubrachyura</taxon>
        <taxon>Portunoidea</taxon>
        <taxon>Portunidae</taxon>
        <taxon>Portuninae</taxon>
        <taxon>Portunus</taxon>
    </lineage>
</organism>
<dbReference type="Proteomes" id="UP000324222">
    <property type="component" value="Unassembled WGS sequence"/>
</dbReference>
<protein>
    <submittedName>
        <fullName evidence="2">Uncharacterized protein</fullName>
    </submittedName>
</protein>
<dbReference type="AlphaFoldDB" id="A0A5B7I028"/>
<keyword evidence="3" id="KW-1185">Reference proteome</keyword>
<gene>
    <name evidence="2" type="ORF">E2C01_072513</name>
</gene>
<accession>A0A5B7I028</accession>
<feature type="region of interest" description="Disordered" evidence="1">
    <location>
        <begin position="25"/>
        <end position="60"/>
    </location>
</feature>
<comment type="caution">
    <text evidence="2">The sequence shown here is derived from an EMBL/GenBank/DDBJ whole genome shotgun (WGS) entry which is preliminary data.</text>
</comment>
<dbReference type="EMBL" id="VSRR010047428">
    <property type="protein sequence ID" value="MPC78040.1"/>
    <property type="molecule type" value="Genomic_DNA"/>
</dbReference>
<proteinExistence type="predicted"/>
<reference evidence="2 3" key="1">
    <citation type="submission" date="2019-05" db="EMBL/GenBank/DDBJ databases">
        <title>Another draft genome of Portunus trituberculatus and its Hox gene families provides insights of decapod evolution.</title>
        <authorList>
            <person name="Jeong J.-H."/>
            <person name="Song I."/>
            <person name="Kim S."/>
            <person name="Choi T."/>
            <person name="Kim D."/>
            <person name="Ryu S."/>
            <person name="Kim W."/>
        </authorList>
    </citation>
    <scope>NUCLEOTIDE SEQUENCE [LARGE SCALE GENOMIC DNA]</scope>
    <source>
        <tissue evidence="2">Muscle</tissue>
    </source>
</reference>
<evidence type="ECO:0000256" key="1">
    <source>
        <dbReference type="SAM" id="MobiDB-lite"/>
    </source>
</evidence>
<sequence length="205" mass="23680">MTTMNSTREQQLMEDFEWKLREMEKDHKKKMEERDRKAEVRLKKDREWHGTQSEGVEEDKGFKRTSKVPWHCILNQLRAYSHLPGRPEAKRLTRRASPHNSFRTSLIPFPCYPLWSVLHPTNCCSGPLQERISAVRDMVESELADSLIKVAEDRRVADEQLMEVSVGGGGEVAGLTGVRYCELQLSSCPLFTDRVQHNSSERVIP</sequence>
<name>A0A5B7I028_PORTR</name>